<keyword evidence="4" id="KW-1185">Reference proteome</keyword>
<dbReference type="GO" id="GO:0016787">
    <property type="term" value="F:hydrolase activity"/>
    <property type="evidence" value="ECO:0007669"/>
    <property type="project" value="UniProtKB-KW"/>
</dbReference>
<dbReference type="Gene3D" id="3.40.50.1820">
    <property type="entry name" value="alpha/beta hydrolase"/>
    <property type="match status" value="1"/>
</dbReference>
<dbReference type="InterPro" id="IPR002925">
    <property type="entry name" value="Dienelactn_hydro"/>
</dbReference>
<evidence type="ECO:0000313" key="4">
    <source>
        <dbReference type="Proteomes" id="UP000675747"/>
    </source>
</evidence>
<accession>A0A8J8AZD1</accession>
<protein>
    <submittedName>
        <fullName evidence="2">Dienelactone hydrolase family protein</fullName>
    </submittedName>
</protein>
<dbReference type="Pfam" id="PF01738">
    <property type="entry name" value="DLH"/>
    <property type="match status" value="1"/>
</dbReference>
<dbReference type="RefSeq" id="WP_211927521.1">
    <property type="nucleotide sequence ID" value="NZ_JAGQFT020000013.1"/>
</dbReference>
<dbReference type="EMBL" id="JAGQFT020000013">
    <property type="protein sequence ID" value="MBS7458742.1"/>
    <property type="molecule type" value="Genomic_DNA"/>
</dbReference>
<organism evidence="2">
    <name type="scientific">Coralloluteibacterium stylophorae</name>
    <dbReference type="NCBI Taxonomy" id="1776034"/>
    <lineage>
        <taxon>Bacteria</taxon>
        <taxon>Pseudomonadati</taxon>
        <taxon>Pseudomonadota</taxon>
        <taxon>Gammaproteobacteria</taxon>
        <taxon>Lysobacterales</taxon>
        <taxon>Lysobacteraceae</taxon>
        <taxon>Coralloluteibacterium</taxon>
    </lineage>
</organism>
<reference evidence="3 4" key="1">
    <citation type="journal article" date="2021" name="Microbiol. Resour. Announc.">
        <title>Draft Genome Sequence of Coralloluteibacterium stylophorae LMG 29479T.</title>
        <authorList>
            <person name="Karlyshev A.V."/>
            <person name="Kudryashova E.B."/>
            <person name="Ariskina E.V."/>
            <person name="Conroy A.P."/>
            <person name="Abidueva E.Y."/>
        </authorList>
    </citation>
    <scope>NUCLEOTIDE SEQUENCE [LARGE SCALE GENOMIC DNA]</scope>
    <source>
        <strain evidence="3 4">LMG 29479</strain>
    </source>
</reference>
<dbReference type="AlphaFoldDB" id="A0A8J8AZD1"/>
<evidence type="ECO:0000313" key="2">
    <source>
        <dbReference type="EMBL" id="MBR0563619.1"/>
    </source>
</evidence>
<dbReference type="InterPro" id="IPR029058">
    <property type="entry name" value="AB_hydrolase_fold"/>
</dbReference>
<dbReference type="PANTHER" id="PTHR46623">
    <property type="entry name" value="CARBOXYMETHYLENEBUTENOLIDASE-RELATED"/>
    <property type="match status" value="1"/>
</dbReference>
<dbReference type="SUPFAM" id="SSF53474">
    <property type="entry name" value="alpha/beta-Hydrolases"/>
    <property type="match status" value="1"/>
</dbReference>
<comment type="caution">
    <text evidence="2">The sequence shown here is derived from an EMBL/GenBank/DDBJ whole genome shotgun (WGS) entry which is preliminary data.</text>
</comment>
<gene>
    <name evidence="3" type="ORF">KB893_016495</name>
    <name evidence="2" type="ORF">KB893_14005</name>
</gene>
<reference evidence="2" key="2">
    <citation type="submission" date="2021-04" db="EMBL/GenBank/DDBJ databases">
        <authorList>
            <person name="Karlyshev A.V."/>
        </authorList>
    </citation>
    <scope>NUCLEOTIDE SEQUENCE</scope>
    <source>
        <strain evidence="2">LMG 29479</strain>
    </source>
</reference>
<dbReference type="EMBL" id="JAGQFT010000155">
    <property type="protein sequence ID" value="MBR0563619.1"/>
    <property type="molecule type" value="Genomic_DNA"/>
</dbReference>
<name>A0A8J8AZD1_9GAMM</name>
<dbReference type="InterPro" id="IPR051049">
    <property type="entry name" value="Dienelactone_hydrolase-like"/>
</dbReference>
<dbReference type="Proteomes" id="UP000675747">
    <property type="component" value="Unassembled WGS sequence"/>
</dbReference>
<keyword evidence="2" id="KW-0378">Hydrolase</keyword>
<dbReference type="PANTHER" id="PTHR46623:SF6">
    <property type="entry name" value="ALPHA_BETA-HYDROLASES SUPERFAMILY PROTEIN"/>
    <property type="match status" value="1"/>
</dbReference>
<feature type="domain" description="Dienelactone hydrolase" evidence="1">
    <location>
        <begin position="14"/>
        <end position="217"/>
    </location>
</feature>
<evidence type="ECO:0000313" key="3">
    <source>
        <dbReference type="EMBL" id="MBS7458742.1"/>
    </source>
</evidence>
<evidence type="ECO:0000259" key="1">
    <source>
        <dbReference type="Pfam" id="PF01738"/>
    </source>
</evidence>
<proteinExistence type="predicted"/>
<sequence length="221" mass="23845">MGDTLSLDTRPGRIGGYLARPSGTPRGGLVVVQEIFGVNAHIRSVADRFAEAGYTALAPAIFDYVERDVELAYDEQGVERGRDLAREVGMDRAVAAVAAAAQHLHAGGAAKVAVVGYCWGGSVAFLCNTRLGLPNISYYGARTVPYLHERPRAAMLFHFGERDRTIPAADVQAHREALPQAEVHVYPADHGFNCDVRASYDADSAARAYERTLAFLRADIG</sequence>